<dbReference type="EMBL" id="VSSQ01000703">
    <property type="protein sequence ID" value="MPM00030.1"/>
    <property type="molecule type" value="Genomic_DNA"/>
</dbReference>
<evidence type="ECO:0000313" key="2">
    <source>
        <dbReference type="EMBL" id="MPM00030.1"/>
    </source>
</evidence>
<dbReference type="PANTHER" id="PTHR36508:SF1">
    <property type="entry name" value="PROTEIN SLYX"/>
    <property type="match status" value="1"/>
</dbReference>
<gene>
    <name evidence="2" type="primary">slyX_2</name>
    <name evidence="2" type="ORF">SDC9_46252</name>
</gene>
<dbReference type="PANTHER" id="PTHR36508">
    <property type="entry name" value="PROTEIN SLYX"/>
    <property type="match status" value="1"/>
</dbReference>
<name>A0A644W8D5_9ZZZZ</name>
<dbReference type="Gene3D" id="1.20.5.340">
    <property type="match status" value="1"/>
</dbReference>
<reference evidence="2" key="1">
    <citation type="submission" date="2019-08" db="EMBL/GenBank/DDBJ databases">
        <authorList>
            <person name="Kucharzyk K."/>
            <person name="Murdoch R.W."/>
            <person name="Higgins S."/>
            <person name="Loffler F."/>
        </authorList>
    </citation>
    <scope>NUCLEOTIDE SEQUENCE</scope>
</reference>
<evidence type="ECO:0000256" key="1">
    <source>
        <dbReference type="SAM" id="Coils"/>
    </source>
</evidence>
<proteinExistence type="predicted"/>
<keyword evidence="1" id="KW-0175">Coiled coil</keyword>
<organism evidence="2">
    <name type="scientific">bioreactor metagenome</name>
    <dbReference type="NCBI Taxonomy" id="1076179"/>
    <lineage>
        <taxon>unclassified sequences</taxon>
        <taxon>metagenomes</taxon>
        <taxon>ecological metagenomes</taxon>
    </lineage>
</organism>
<sequence>MDERLTKLEMKLAYAEETIVTLDQIVTDQAKEIALLTARLEKLEKRVTDLAEEDRDGMVENQRPPHY</sequence>
<dbReference type="Pfam" id="PF04102">
    <property type="entry name" value="SlyX"/>
    <property type="match status" value="1"/>
</dbReference>
<accession>A0A644W8D5</accession>
<comment type="caution">
    <text evidence="2">The sequence shown here is derived from an EMBL/GenBank/DDBJ whole genome shotgun (WGS) entry which is preliminary data.</text>
</comment>
<dbReference type="AlphaFoldDB" id="A0A644W8D5"/>
<protein>
    <submittedName>
        <fullName evidence="2">Protein SlyX</fullName>
    </submittedName>
</protein>
<feature type="coiled-coil region" evidence="1">
    <location>
        <begin position="26"/>
        <end position="53"/>
    </location>
</feature>
<dbReference type="InterPro" id="IPR007236">
    <property type="entry name" value="SlyX"/>
</dbReference>